<dbReference type="GO" id="GO:0005886">
    <property type="term" value="C:plasma membrane"/>
    <property type="evidence" value="ECO:0007669"/>
    <property type="project" value="TreeGrafter"/>
</dbReference>
<keyword evidence="3" id="KW-0325">Glycoprotein</keyword>
<proteinExistence type="inferred from homology"/>
<dbReference type="Proteomes" id="UP000092600">
    <property type="component" value="Unassembled WGS sequence"/>
</dbReference>
<dbReference type="InterPro" id="IPR003245">
    <property type="entry name" value="Phytocyanin_dom"/>
</dbReference>
<comment type="caution">
    <text evidence="8">The sequence shown here is derived from an EMBL/GenBank/DDBJ whole genome shotgun (WGS) entry which is preliminary data.</text>
</comment>
<comment type="similarity">
    <text evidence="4">Belongs to the early nodulin-like (ENODL) family.</text>
</comment>
<accession>A0A199V606</accession>
<dbReference type="EMBL" id="LSRQ01003076">
    <property type="protein sequence ID" value="OAY72517.1"/>
    <property type="molecule type" value="Genomic_DNA"/>
</dbReference>
<dbReference type="PANTHER" id="PTHR33021">
    <property type="entry name" value="BLUE COPPER PROTEIN"/>
    <property type="match status" value="1"/>
</dbReference>
<keyword evidence="1" id="KW-0732">Signal</keyword>
<name>A0A199V606_ANACO</name>
<dbReference type="FunFam" id="2.60.40.420:FF:000018">
    <property type="entry name" value="Lamin-like protein"/>
    <property type="match status" value="1"/>
</dbReference>
<evidence type="ECO:0000256" key="1">
    <source>
        <dbReference type="ARBA" id="ARBA00022729"/>
    </source>
</evidence>
<dbReference type="GO" id="GO:0009055">
    <property type="term" value="F:electron transfer activity"/>
    <property type="evidence" value="ECO:0007669"/>
    <property type="project" value="InterPro"/>
</dbReference>
<dbReference type="SUPFAM" id="SSF49503">
    <property type="entry name" value="Cupredoxins"/>
    <property type="match status" value="1"/>
</dbReference>
<dbReference type="InterPro" id="IPR008972">
    <property type="entry name" value="Cupredoxin"/>
</dbReference>
<gene>
    <name evidence="8" type="ORF">ACMD2_10912</name>
</gene>
<comment type="function">
    <text evidence="5">May act as a carbohydrate transporter.</text>
</comment>
<evidence type="ECO:0000256" key="5">
    <source>
        <dbReference type="ARBA" id="ARBA00037626"/>
    </source>
</evidence>
<dbReference type="STRING" id="4615.A0A199V606"/>
<dbReference type="Gene3D" id="2.60.40.420">
    <property type="entry name" value="Cupredoxins - blue copper proteins"/>
    <property type="match status" value="1"/>
</dbReference>
<dbReference type="InterPro" id="IPR039391">
    <property type="entry name" value="Phytocyanin-like"/>
</dbReference>
<evidence type="ECO:0000256" key="3">
    <source>
        <dbReference type="ARBA" id="ARBA00023180"/>
    </source>
</evidence>
<feature type="transmembrane region" description="Helical" evidence="6">
    <location>
        <begin position="12"/>
        <end position="29"/>
    </location>
</feature>
<evidence type="ECO:0000256" key="4">
    <source>
        <dbReference type="ARBA" id="ARBA00035011"/>
    </source>
</evidence>
<evidence type="ECO:0000313" key="8">
    <source>
        <dbReference type="EMBL" id="OAY72517.1"/>
    </source>
</evidence>
<keyword evidence="6" id="KW-0472">Membrane</keyword>
<evidence type="ECO:0000259" key="7">
    <source>
        <dbReference type="PROSITE" id="PS51485"/>
    </source>
</evidence>
<keyword evidence="6" id="KW-1133">Transmembrane helix</keyword>
<dbReference type="Pfam" id="PF02298">
    <property type="entry name" value="Cu_bind_like"/>
    <property type="match status" value="1"/>
</dbReference>
<reference evidence="8 9" key="1">
    <citation type="journal article" date="2016" name="DNA Res.">
        <title>The draft genome of MD-2 pineapple using hybrid error correction of long reads.</title>
        <authorList>
            <person name="Redwan R.M."/>
            <person name="Saidin A."/>
            <person name="Kumar S.V."/>
        </authorList>
    </citation>
    <scope>NUCLEOTIDE SEQUENCE [LARGE SCALE GENOMIC DNA]</scope>
    <source>
        <strain evidence="9">cv. MD2</strain>
        <tissue evidence="8">Leaf</tissue>
    </source>
</reference>
<dbReference type="PROSITE" id="PS51485">
    <property type="entry name" value="PHYTOCYANIN"/>
    <property type="match status" value="1"/>
</dbReference>
<keyword evidence="6" id="KW-0812">Transmembrane</keyword>
<keyword evidence="2" id="KW-1015">Disulfide bond</keyword>
<protein>
    <submittedName>
        <fullName evidence="8">Lamin-like protein</fullName>
    </submittedName>
</protein>
<sequence>MDKERRVVSSKYASLLFTLILVVPLKMFPTSAEKYRVGGDQMWAAGVDYTAWSEKYHFHVGDWLDFIYQKGMYDVVEVNSTAYDTCSGDDPIANWSKGHNYVFELNETKTYYFICSRGFCYQGMKLKVVVEPLTSPSPAPEPAKTSDGGWISHNAIWFGLLAWAVAFGLV</sequence>
<evidence type="ECO:0000313" key="9">
    <source>
        <dbReference type="Proteomes" id="UP000092600"/>
    </source>
</evidence>
<evidence type="ECO:0000256" key="2">
    <source>
        <dbReference type="ARBA" id="ARBA00023157"/>
    </source>
</evidence>
<dbReference type="PANTHER" id="PTHR33021:SF214">
    <property type="entry name" value="BLUE COPPER PROTEIN"/>
    <property type="match status" value="1"/>
</dbReference>
<evidence type="ECO:0000256" key="6">
    <source>
        <dbReference type="SAM" id="Phobius"/>
    </source>
</evidence>
<organism evidence="8 9">
    <name type="scientific">Ananas comosus</name>
    <name type="common">Pineapple</name>
    <name type="synonym">Ananas ananas</name>
    <dbReference type="NCBI Taxonomy" id="4615"/>
    <lineage>
        <taxon>Eukaryota</taxon>
        <taxon>Viridiplantae</taxon>
        <taxon>Streptophyta</taxon>
        <taxon>Embryophyta</taxon>
        <taxon>Tracheophyta</taxon>
        <taxon>Spermatophyta</taxon>
        <taxon>Magnoliopsida</taxon>
        <taxon>Liliopsida</taxon>
        <taxon>Poales</taxon>
        <taxon>Bromeliaceae</taxon>
        <taxon>Bromelioideae</taxon>
        <taxon>Ananas</taxon>
    </lineage>
</organism>
<dbReference type="AlphaFoldDB" id="A0A199V606"/>
<feature type="domain" description="Phytocyanin" evidence="7">
    <location>
        <begin position="33"/>
        <end position="132"/>
    </location>
</feature>